<evidence type="ECO:0000313" key="1">
    <source>
        <dbReference type="EMBL" id="KFD48241.1"/>
    </source>
</evidence>
<dbReference type="EMBL" id="KL367492">
    <property type="protein sequence ID" value="KFD69793.1"/>
    <property type="molecule type" value="Genomic_DNA"/>
</dbReference>
<protein>
    <submittedName>
        <fullName evidence="2">Uncharacterized protein</fullName>
    </submittedName>
</protein>
<evidence type="ECO:0000313" key="2">
    <source>
        <dbReference type="EMBL" id="KFD69793.1"/>
    </source>
</evidence>
<name>A0A085NJZ7_9BILA</name>
<evidence type="ECO:0000313" key="3">
    <source>
        <dbReference type="Proteomes" id="UP000030764"/>
    </source>
</evidence>
<dbReference type="Proteomes" id="UP000030764">
    <property type="component" value="Unassembled WGS sequence"/>
</dbReference>
<proteinExistence type="predicted"/>
<gene>
    <name evidence="1" type="ORF">M513_10884</name>
    <name evidence="2" type="ORF">M514_10884</name>
</gene>
<dbReference type="Proteomes" id="UP000030758">
    <property type="component" value="Unassembled WGS sequence"/>
</dbReference>
<keyword evidence="3" id="KW-1185">Reference proteome</keyword>
<sequence>MLNGSRLREDLNLEWSKFSVETTENKRRFDKFTISTIRDVNPSNLSTHIAFRTIRKLGPFEILKRSRTQSSERRLQENNRALWSR</sequence>
<reference evidence="2 3" key="1">
    <citation type="journal article" date="2014" name="Nat. Genet.">
        <title>Genome and transcriptome of the porcine whipworm Trichuris suis.</title>
        <authorList>
            <person name="Jex A.R."/>
            <person name="Nejsum P."/>
            <person name="Schwarz E.M."/>
            <person name="Hu L."/>
            <person name="Young N.D."/>
            <person name="Hall R.S."/>
            <person name="Korhonen P.K."/>
            <person name="Liao S."/>
            <person name="Thamsborg S."/>
            <person name="Xia J."/>
            <person name="Xu P."/>
            <person name="Wang S."/>
            <person name="Scheerlinck J.P."/>
            <person name="Hofmann A."/>
            <person name="Sternberg P.W."/>
            <person name="Wang J."/>
            <person name="Gasser R.B."/>
        </authorList>
    </citation>
    <scope>NUCLEOTIDE SEQUENCE [LARGE SCALE GENOMIC DNA]</scope>
    <source>
        <strain evidence="2">DCEP-RM93F</strain>
        <strain evidence="1">DCEP-RM93M</strain>
    </source>
</reference>
<dbReference type="AlphaFoldDB" id="A0A085NJZ7"/>
<accession>A0A085NJZ7</accession>
<organism evidence="2">
    <name type="scientific">Trichuris suis</name>
    <name type="common">pig whipworm</name>
    <dbReference type="NCBI Taxonomy" id="68888"/>
    <lineage>
        <taxon>Eukaryota</taxon>
        <taxon>Metazoa</taxon>
        <taxon>Ecdysozoa</taxon>
        <taxon>Nematoda</taxon>
        <taxon>Enoplea</taxon>
        <taxon>Dorylaimia</taxon>
        <taxon>Trichinellida</taxon>
        <taxon>Trichuridae</taxon>
        <taxon>Trichuris</taxon>
    </lineage>
</organism>
<dbReference type="EMBL" id="KL363299">
    <property type="protein sequence ID" value="KFD48241.1"/>
    <property type="molecule type" value="Genomic_DNA"/>
</dbReference>